<dbReference type="KEGG" id="gom:D7316_02933"/>
<dbReference type="SMART" id="SM00507">
    <property type="entry name" value="HNHc"/>
    <property type="match status" value="1"/>
</dbReference>
<evidence type="ECO:0000313" key="3">
    <source>
        <dbReference type="Proteomes" id="UP000271469"/>
    </source>
</evidence>
<accession>A0A3G8JP93</accession>
<dbReference type="Gene3D" id="1.10.30.50">
    <property type="match status" value="1"/>
</dbReference>
<reference evidence="2 3" key="1">
    <citation type="submission" date="2018-11" db="EMBL/GenBank/DDBJ databases">
        <title>Gordonia insulae sp. nov., isolated from an island soil.</title>
        <authorList>
            <person name="Kim Y.S."/>
            <person name="Kim S.B."/>
        </authorList>
    </citation>
    <scope>NUCLEOTIDE SEQUENCE [LARGE SCALE GENOMIC DNA]</scope>
    <source>
        <strain evidence="2 3">MMS17-SY073</strain>
    </source>
</reference>
<dbReference type="RefSeq" id="WP_331852571.1">
    <property type="nucleotide sequence ID" value="NZ_CP033972.1"/>
</dbReference>
<evidence type="ECO:0000313" key="2">
    <source>
        <dbReference type="EMBL" id="AZG46332.1"/>
    </source>
</evidence>
<proteinExistence type="predicted"/>
<dbReference type="GO" id="GO:0003676">
    <property type="term" value="F:nucleic acid binding"/>
    <property type="evidence" value="ECO:0007669"/>
    <property type="project" value="InterPro"/>
</dbReference>
<sequence>MADTVQAVIEVPEFVPGAEVVVHDDSDVPHLDGGPALESADVDEARCGGVERKVRRGKRGVVLKWGRKRRLPTRALMRIIFERDRSCRVPGCGRTRHLHAHHVRFVSHGGTTDPDNLILLCSTHHRALHRGEFSIRAMGDQQFSFHRSDGSIIDDAPPMRAPDDWQPDIRIDNDAVLPINPGRRLDLGYTTEVLHAVWTWKAQEEAEHAEPVAA</sequence>
<dbReference type="GO" id="GO:0004519">
    <property type="term" value="F:endonuclease activity"/>
    <property type="evidence" value="ECO:0007669"/>
    <property type="project" value="InterPro"/>
</dbReference>
<name>A0A3G8JP93_9ACTN</name>
<keyword evidence="3" id="KW-1185">Reference proteome</keyword>
<dbReference type="Proteomes" id="UP000271469">
    <property type="component" value="Chromosome"/>
</dbReference>
<gene>
    <name evidence="2" type="ORF">D7316_02933</name>
</gene>
<dbReference type="EMBL" id="CP033972">
    <property type="protein sequence ID" value="AZG46332.1"/>
    <property type="molecule type" value="Genomic_DNA"/>
</dbReference>
<dbReference type="InterPro" id="IPR003615">
    <property type="entry name" value="HNH_nuc"/>
</dbReference>
<dbReference type="InterPro" id="IPR002711">
    <property type="entry name" value="HNH"/>
</dbReference>
<dbReference type="AlphaFoldDB" id="A0A3G8JP93"/>
<organism evidence="2 3">
    <name type="scientific">Gordonia insulae</name>
    <dbReference type="NCBI Taxonomy" id="2420509"/>
    <lineage>
        <taxon>Bacteria</taxon>
        <taxon>Bacillati</taxon>
        <taxon>Actinomycetota</taxon>
        <taxon>Actinomycetes</taxon>
        <taxon>Mycobacteriales</taxon>
        <taxon>Gordoniaceae</taxon>
        <taxon>Gordonia</taxon>
    </lineage>
</organism>
<feature type="domain" description="HNH nuclease" evidence="1">
    <location>
        <begin position="75"/>
        <end position="126"/>
    </location>
</feature>
<dbReference type="GO" id="GO:0008270">
    <property type="term" value="F:zinc ion binding"/>
    <property type="evidence" value="ECO:0007669"/>
    <property type="project" value="InterPro"/>
</dbReference>
<protein>
    <recommendedName>
        <fullName evidence="1">HNH nuclease domain-containing protein</fullName>
    </recommendedName>
</protein>
<evidence type="ECO:0000259" key="1">
    <source>
        <dbReference type="SMART" id="SM00507"/>
    </source>
</evidence>
<dbReference type="Pfam" id="PF01844">
    <property type="entry name" value="HNH"/>
    <property type="match status" value="1"/>
</dbReference>
<dbReference type="CDD" id="cd00085">
    <property type="entry name" value="HNHc"/>
    <property type="match status" value="1"/>
</dbReference>